<sequence length="1754" mass="187586">MVPDPNNPTNYSDTVAAVANQDFHNVICYFMDSDIHTTFVSSSPTTLDSSIQAIATDSSDNAAFYKKMQVPYVVSSLGRSTLAEGKQCNAVRAELQLKDIPSNSPIYKRHSDAFYRYRWMQKFPGVQAYLDDQANTDYASAMAKAADAMKVNVTNVSKGVNGQDPEEAAKNLQAALDDIDSLCQWATSQKLFYAFNLYYWGVTYYLPQLYAQTANGAVSASVSRTLKKLTTILGVLEGNKQNPNGNSFQQAFNGVIQVFQMQAIIPQFVDADGNSKDIDDISQQVLQQFYEQNIGSSDPDLVKEAQIAQQLASNSATRKSFMANLATSMRMAGSLGSWAAVVQSFKDFNQRSGWYQKLTNAADVMATFMRVTCAALLVLPMIGKLGGGWSAMSTSQKVAWTTSCAALAVTFFIKGVQGALRLAYFWHDLGGFADKLKAFFGFKSVLNELPKTAEATSNTFARWFLRTGKEAMELEADQVTVGMKIFGRSAGEFLTNCVGSILAGVNIVLSIIDAVKSDDPLEKAMDSMMIISSGLQLLAIGAGWLVSAGIVVEEGAMAVLSTVAACLGPLAVVFAVAGLVIMIVMMCLHKDPPNPIQDFVDKNASPAGLKMDHDTSIDYFNVVPASDSATSLNGISFAATVNATTDVLQLGNLAQTGGSNYLIVAGKSVTYLPDTCWNVNTNSAGQTTVFTYAVDAQGKSVALCLAELTDGSVQVVPPASKTTTDSSGKVIPVDPKEYAAQVARQQWSFTALSDATTEKRTTGSDTETYTTSGTYSISRDGKVLYMVSQTDGSIGFQLSSSAPASSTSSWTLTLQTMGPSNFSYIQSSWLLTTASTDENDDIVFSGTTSLPLQWSISPSLPSFFTLVGSGAGQGTISQVAGTKPTVMRATDYTVTASIVIEGRTFSKNSLVTITVQDTSVPPVSSAALNGDQAAVNGADSSGAEMANGSNLRLSLNANPTLSFPNPDLSMSLDLSDIPQPIIDAGKKVIEQAPALFKWNQKDIMGFNQHYTAAVAISKMQNSIDGNWDKGLFVSHPAFIDIYFPNRAAAPPNGQNDPCDYHGAAQAFVCQAIYNGDGQAQKFCNWNATQNTVDDLNNKLWQNNTQRFVEWLQWSGSNSTTGGLCALGDYVSSITNSDWIAFKAAEQASGEWINPGPDYELYFHFLKLTALGASSAQLQDIYATLTAPGKIDGSAIQDVTPSNWTKYTGYLQSGPIAYGQLGVQNLNEVTWIPTFRGPPVSVHCDTDFLNHAGYWQSPPSGCCFAAGTGIVMGDGHTVVPIDNIQSGDMVLSTNGEGSNSHRQAVFVSKPRRDGRALYESKDAKGVCFTATHPVHRGFDSRGCQILGFVDVSGALRVNPLWAAYPLEQLSPTEVSQMAAGEAEETLFDLVLDVPSAGATGGGAPTFVVQSPAGDRITVCSEAPELAVLPTTTAFVLGFMRSLGQCKDLQRFFPEGLQAGVLDYYARIRRLRGASATAAAGRDALATTIDDDRMTTAVSILSSGNLPPQVLADASESIIAAMGLGLQSHLDLGWQYISDENTRATGPSRSMLSAHFLQLSQPAVIGLPTLVQQEHVALVEAIRGLLSKTDTKLSVSISSSSTLAAGEPEKHTMNVQSLGPYLYHLGTSELVPLPDNLPGARKSGVVYTLKMALDSQLVLQAHGTLEDEVEARWPLHLASLSTSSDAGLKAHWSDLQHWHVGWISVTSAHVGEEQLVRRREWFGTGGADAVLSPIERYGGLLGTAVGDDIAKAVMGV</sequence>
<accession>A0A507B447</accession>
<dbReference type="InterPro" id="IPR036844">
    <property type="entry name" value="Hint_dom_sf"/>
</dbReference>
<feature type="transmembrane region" description="Helical" evidence="1">
    <location>
        <begin position="527"/>
        <end position="552"/>
    </location>
</feature>
<dbReference type="PROSITE" id="PS50817">
    <property type="entry name" value="INTEIN_N_TER"/>
    <property type="match status" value="1"/>
</dbReference>
<keyword evidence="1" id="KW-0472">Membrane</keyword>
<keyword evidence="3" id="KW-1185">Reference proteome</keyword>
<evidence type="ECO:0000313" key="3">
    <source>
        <dbReference type="Proteomes" id="UP000319257"/>
    </source>
</evidence>
<proteinExistence type="predicted"/>
<feature type="transmembrane region" description="Helical" evidence="1">
    <location>
        <begin position="362"/>
        <end position="383"/>
    </location>
</feature>
<dbReference type="SUPFAM" id="SSF51294">
    <property type="entry name" value="Hedgehog/intein (Hint) domain"/>
    <property type="match status" value="1"/>
</dbReference>
<keyword evidence="1" id="KW-0812">Transmembrane</keyword>
<comment type="caution">
    <text evidence="2">The sequence shown here is derived from an EMBL/GenBank/DDBJ whole genome shotgun (WGS) entry which is preliminary data.</text>
</comment>
<dbReference type="InParanoid" id="A0A507B447"/>
<dbReference type="Proteomes" id="UP000319257">
    <property type="component" value="Unassembled WGS sequence"/>
</dbReference>
<reference evidence="2 3" key="1">
    <citation type="submission" date="2019-06" db="EMBL/GenBank/DDBJ databases">
        <title>Draft genome sequence of the filamentous fungus Phialemoniopsis curvata isolated from diesel fuel.</title>
        <authorList>
            <person name="Varaljay V.A."/>
            <person name="Lyon W.J."/>
            <person name="Crouch A.L."/>
            <person name="Drake C.E."/>
            <person name="Hollomon J.M."/>
            <person name="Nadeau L.J."/>
            <person name="Nunn H.S."/>
            <person name="Stevenson B.S."/>
            <person name="Bojanowski C.L."/>
            <person name="Crookes-Goodson W.J."/>
        </authorList>
    </citation>
    <scope>NUCLEOTIDE SEQUENCE [LARGE SCALE GENOMIC DNA]</scope>
    <source>
        <strain evidence="2 3">D216</strain>
    </source>
</reference>
<organism evidence="2 3">
    <name type="scientific">Thyridium curvatum</name>
    <dbReference type="NCBI Taxonomy" id="1093900"/>
    <lineage>
        <taxon>Eukaryota</taxon>
        <taxon>Fungi</taxon>
        <taxon>Dikarya</taxon>
        <taxon>Ascomycota</taxon>
        <taxon>Pezizomycotina</taxon>
        <taxon>Sordariomycetes</taxon>
        <taxon>Sordariomycetidae</taxon>
        <taxon>Thyridiales</taxon>
        <taxon>Thyridiaceae</taxon>
        <taxon>Thyridium</taxon>
    </lineage>
</organism>
<feature type="transmembrane region" description="Helical" evidence="1">
    <location>
        <begin position="559"/>
        <end position="586"/>
    </location>
</feature>
<dbReference type="EMBL" id="SKBQ01000027">
    <property type="protein sequence ID" value="TPX14613.1"/>
    <property type="molecule type" value="Genomic_DNA"/>
</dbReference>
<dbReference type="OrthoDB" id="5328512at2759"/>
<evidence type="ECO:0000313" key="2">
    <source>
        <dbReference type="EMBL" id="TPX14613.1"/>
    </source>
</evidence>
<dbReference type="GO" id="GO:0016539">
    <property type="term" value="P:intein-mediated protein splicing"/>
    <property type="evidence" value="ECO:0007669"/>
    <property type="project" value="InterPro"/>
</dbReference>
<gene>
    <name evidence="2" type="ORF">E0L32_005305</name>
</gene>
<dbReference type="InterPro" id="IPR006141">
    <property type="entry name" value="Intein_N"/>
</dbReference>
<name>A0A507B447_9PEZI</name>
<evidence type="ECO:0000256" key="1">
    <source>
        <dbReference type="SAM" id="Phobius"/>
    </source>
</evidence>
<dbReference type="RefSeq" id="XP_030996324.1">
    <property type="nucleotide sequence ID" value="XM_031139812.1"/>
</dbReference>
<feature type="transmembrane region" description="Helical" evidence="1">
    <location>
        <begin position="493"/>
        <end position="515"/>
    </location>
</feature>
<keyword evidence="1" id="KW-1133">Transmembrane helix</keyword>
<protein>
    <submittedName>
        <fullName evidence="2">Uncharacterized protein</fullName>
    </submittedName>
</protein>
<dbReference type="GeneID" id="41972752"/>
<dbReference type="Gene3D" id="2.170.16.10">
    <property type="entry name" value="Hedgehog/Intein (Hint) domain"/>
    <property type="match status" value="1"/>
</dbReference>